<dbReference type="Gene3D" id="6.10.340.10">
    <property type="match status" value="1"/>
</dbReference>
<dbReference type="STRING" id="1246637.MTBBW1_160010"/>
<reference evidence="17 18" key="1">
    <citation type="submission" date="2017-03" db="EMBL/GenBank/DDBJ databases">
        <authorList>
            <person name="Afonso C.L."/>
            <person name="Miller P.J."/>
            <person name="Scott M.A."/>
            <person name="Spackman E."/>
            <person name="Goraichik I."/>
            <person name="Dimitrov K.M."/>
            <person name="Suarez D.L."/>
            <person name="Swayne D.E."/>
        </authorList>
    </citation>
    <scope>NUCLEOTIDE SEQUENCE [LARGE SCALE GENOMIC DNA]</scope>
    <source>
        <strain evidence="17">PRJEB14757</strain>
    </source>
</reference>
<dbReference type="RefSeq" id="WP_080799087.1">
    <property type="nucleotide sequence ID" value="NZ_LT828540.1"/>
</dbReference>
<feature type="domain" description="PAS" evidence="15">
    <location>
        <begin position="647"/>
        <end position="720"/>
    </location>
</feature>
<dbReference type="AlphaFoldDB" id="A0A1W1H8N5"/>
<dbReference type="InterPro" id="IPR000014">
    <property type="entry name" value="PAS"/>
</dbReference>
<evidence type="ECO:0000313" key="18">
    <source>
        <dbReference type="Proteomes" id="UP000191931"/>
    </source>
</evidence>
<dbReference type="InterPro" id="IPR003661">
    <property type="entry name" value="HisK_dim/P_dom"/>
</dbReference>
<keyword evidence="8" id="KW-0547">Nucleotide-binding</keyword>
<organism evidence="17 18">
    <name type="scientific">Desulfamplus magnetovallimortis</name>
    <dbReference type="NCBI Taxonomy" id="1246637"/>
    <lineage>
        <taxon>Bacteria</taxon>
        <taxon>Pseudomonadati</taxon>
        <taxon>Thermodesulfobacteriota</taxon>
        <taxon>Desulfobacteria</taxon>
        <taxon>Desulfobacterales</taxon>
        <taxon>Desulfobacteraceae</taxon>
        <taxon>Desulfamplus</taxon>
    </lineage>
</organism>
<dbReference type="InterPro" id="IPR004358">
    <property type="entry name" value="Sig_transdc_His_kin-like_C"/>
</dbReference>
<evidence type="ECO:0000256" key="1">
    <source>
        <dbReference type="ARBA" id="ARBA00000085"/>
    </source>
</evidence>
<dbReference type="EMBL" id="FWEV01000068">
    <property type="protein sequence ID" value="SLM28819.1"/>
    <property type="molecule type" value="Genomic_DNA"/>
</dbReference>
<dbReference type="NCBIfam" id="TIGR00229">
    <property type="entry name" value="sensory_box"/>
    <property type="match status" value="1"/>
</dbReference>
<dbReference type="EC" id="2.7.13.3" evidence="3"/>
<dbReference type="Pfam" id="PF02518">
    <property type="entry name" value="HATPase_c"/>
    <property type="match status" value="1"/>
</dbReference>
<evidence type="ECO:0000256" key="4">
    <source>
        <dbReference type="ARBA" id="ARBA00022475"/>
    </source>
</evidence>
<dbReference type="InterPro" id="IPR036890">
    <property type="entry name" value="HATPase_C_sf"/>
</dbReference>
<dbReference type="SUPFAM" id="SSF158472">
    <property type="entry name" value="HAMP domain-like"/>
    <property type="match status" value="1"/>
</dbReference>
<dbReference type="Gene3D" id="3.30.565.10">
    <property type="entry name" value="Histidine kinase-like ATPase, C-terminal domain"/>
    <property type="match status" value="1"/>
</dbReference>
<dbReference type="OrthoDB" id="5437527at2"/>
<dbReference type="PANTHER" id="PTHR43065">
    <property type="entry name" value="SENSOR HISTIDINE KINASE"/>
    <property type="match status" value="1"/>
</dbReference>
<dbReference type="Gene3D" id="1.10.287.130">
    <property type="match status" value="1"/>
</dbReference>
<dbReference type="PROSITE" id="PS50109">
    <property type="entry name" value="HIS_KIN"/>
    <property type="match status" value="1"/>
</dbReference>
<keyword evidence="12" id="KW-0902">Two-component regulatory system</keyword>
<dbReference type="InterPro" id="IPR035965">
    <property type="entry name" value="PAS-like_dom_sf"/>
</dbReference>
<feature type="domain" description="HAMP" evidence="16">
    <location>
        <begin position="600"/>
        <end position="652"/>
    </location>
</feature>
<gene>
    <name evidence="17" type="ORF">MTBBW1_160010</name>
</gene>
<keyword evidence="9 17" id="KW-0418">Kinase</keyword>
<evidence type="ECO:0000256" key="13">
    <source>
        <dbReference type="SAM" id="Phobius"/>
    </source>
</evidence>
<dbReference type="GO" id="GO:0005886">
    <property type="term" value="C:plasma membrane"/>
    <property type="evidence" value="ECO:0007669"/>
    <property type="project" value="UniProtKB-SubCell"/>
</dbReference>
<evidence type="ECO:0000256" key="5">
    <source>
        <dbReference type="ARBA" id="ARBA00022553"/>
    </source>
</evidence>
<evidence type="ECO:0000256" key="12">
    <source>
        <dbReference type="ARBA" id="ARBA00023012"/>
    </source>
</evidence>
<dbReference type="SUPFAM" id="SSF55785">
    <property type="entry name" value="PYP-like sensor domain (PAS domain)"/>
    <property type="match status" value="1"/>
</dbReference>
<keyword evidence="18" id="KW-1185">Reference proteome</keyword>
<keyword evidence="13" id="KW-0472">Membrane</keyword>
<evidence type="ECO:0000259" key="14">
    <source>
        <dbReference type="PROSITE" id="PS50109"/>
    </source>
</evidence>
<dbReference type="InterPro" id="IPR003660">
    <property type="entry name" value="HAMP_dom"/>
</dbReference>
<dbReference type="PRINTS" id="PR00344">
    <property type="entry name" value="BCTRLSENSOR"/>
</dbReference>
<evidence type="ECO:0000259" key="15">
    <source>
        <dbReference type="PROSITE" id="PS50112"/>
    </source>
</evidence>
<dbReference type="PANTHER" id="PTHR43065:SF42">
    <property type="entry name" value="TWO-COMPONENT SENSOR PPRA"/>
    <property type="match status" value="1"/>
</dbReference>
<dbReference type="GO" id="GO:0006355">
    <property type="term" value="P:regulation of DNA-templated transcription"/>
    <property type="evidence" value="ECO:0007669"/>
    <property type="project" value="InterPro"/>
</dbReference>
<dbReference type="SUPFAM" id="SSF103190">
    <property type="entry name" value="Sensory domain-like"/>
    <property type="match status" value="1"/>
</dbReference>
<dbReference type="Pfam" id="PF00672">
    <property type="entry name" value="HAMP"/>
    <property type="match status" value="1"/>
</dbReference>
<keyword evidence="6 17" id="KW-0808">Transferase</keyword>
<accession>A0A1W1H8N5</accession>
<dbReference type="CDD" id="cd06225">
    <property type="entry name" value="HAMP"/>
    <property type="match status" value="1"/>
</dbReference>
<evidence type="ECO:0000256" key="10">
    <source>
        <dbReference type="ARBA" id="ARBA00022840"/>
    </source>
</evidence>
<dbReference type="SMART" id="SM00091">
    <property type="entry name" value="PAS"/>
    <property type="match status" value="1"/>
</dbReference>
<proteinExistence type="predicted"/>
<dbReference type="PROSITE" id="PS50885">
    <property type="entry name" value="HAMP"/>
    <property type="match status" value="1"/>
</dbReference>
<evidence type="ECO:0000256" key="3">
    <source>
        <dbReference type="ARBA" id="ARBA00012438"/>
    </source>
</evidence>
<dbReference type="SUPFAM" id="SSF47384">
    <property type="entry name" value="Homodimeric domain of signal transducing histidine kinase"/>
    <property type="match status" value="1"/>
</dbReference>
<dbReference type="PROSITE" id="PS50112">
    <property type="entry name" value="PAS"/>
    <property type="match status" value="1"/>
</dbReference>
<evidence type="ECO:0000259" key="16">
    <source>
        <dbReference type="PROSITE" id="PS50885"/>
    </source>
</evidence>
<dbReference type="Gene3D" id="3.30.450.20">
    <property type="entry name" value="PAS domain"/>
    <property type="match status" value="2"/>
</dbReference>
<feature type="transmembrane region" description="Helical" evidence="13">
    <location>
        <begin position="582"/>
        <end position="606"/>
    </location>
</feature>
<dbReference type="SMART" id="SM00388">
    <property type="entry name" value="HisKA"/>
    <property type="match status" value="1"/>
</dbReference>
<dbReference type="Pfam" id="PF00512">
    <property type="entry name" value="HisKA"/>
    <property type="match status" value="1"/>
</dbReference>
<evidence type="ECO:0000256" key="7">
    <source>
        <dbReference type="ARBA" id="ARBA00022692"/>
    </source>
</evidence>
<comment type="catalytic activity">
    <reaction evidence="1">
        <text>ATP + protein L-histidine = ADP + protein N-phospho-L-histidine.</text>
        <dbReference type="EC" id="2.7.13.3"/>
    </reaction>
</comment>
<evidence type="ECO:0000256" key="11">
    <source>
        <dbReference type="ARBA" id="ARBA00022989"/>
    </source>
</evidence>
<dbReference type="GO" id="GO:0000155">
    <property type="term" value="F:phosphorelay sensor kinase activity"/>
    <property type="evidence" value="ECO:0007669"/>
    <property type="project" value="InterPro"/>
</dbReference>
<keyword evidence="10" id="KW-0067">ATP-binding</keyword>
<name>A0A1W1H8N5_9BACT</name>
<dbReference type="Pfam" id="PF00989">
    <property type="entry name" value="PAS"/>
    <property type="match status" value="1"/>
</dbReference>
<dbReference type="SUPFAM" id="SSF55874">
    <property type="entry name" value="ATPase domain of HSP90 chaperone/DNA topoisomerase II/histidine kinase"/>
    <property type="match status" value="1"/>
</dbReference>
<dbReference type="InterPro" id="IPR005467">
    <property type="entry name" value="His_kinase_dom"/>
</dbReference>
<dbReference type="CDD" id="cd00082">
    <property type="entry name" value="HisKA"/>
    <property type="match status" value="1"/>
</dbReference>
<keyword evidence="4" id="KW-1003">Cell membrane</keyword>
<dbReference type="SMART" id="SM00304">
    <property type="entry name" value="HAMP"/>
    <property type="match status" value="1"/>
</dbReference>
<dbReference type="CDD" id="cd00130">
    <property type="entry name" value="PAS"/>
    <property type="match status" value="1"/>
</dbReference>
<dbReference type="InterPro" id="IPR003594">
    <property type="entry name" value="HATPase_dom"/>
</dbReference>
<evidence type="ECO:0000256" key="2">
    <source>
        <dbReference type="ARBA" id="ARBA00004651"/>
    </source>
</evidence>
<evidence type="ECO:0000256" key="8">
    <source>
        <dbReference type="ARBA" id="ARBA00022741"/>
    </source>
</evidence>
<evidence type="ECO:0000313" key="17">
    <source>
        <dbReference type="EMBL" id="SLM28819.1"/>
    </source>
</evidence>
<sequence>MIFNSLGIRDKLIGIFVLIKVIPLIVLAWFAWDEISSFSSIIEDHVDKMAVASRQITSKVGALATKDSIQALDIKARESIERLTTDTARTVADFLYQRDNDITFLSKISPDENLYRSFISSHVKPVTFHTPWVLNKNKDAWIPSEEPLTSSASIHKNINLDEPSTSSDSTQKNINLEEPTTFSHSTHKNINIEENKTEGENKEIQARNSENALDFHYRSPEKSKNRISTPLYIEITFVDLQGKEKIKVTSSKLLPDVPLDISKVENTFCKAENYFSELKKLKPGEIYVSPVIGAYVKTHMIGTYTPSRAEKAGIEFSPETSAYAGKENPVGKRFQGLVRWATPLVENGAITGYVTMALDHTHIMEFSDHIVPTEERYSDISDAGSGNYAFIWDYHGRNISHPRDYFITGYDPETGEPAVPWMEEKHYQQWIESGAGISDFLATLPVFQEQSIKKKPASELTRAGLVGLDCRYLNFAPQCDGWNNITQEGGSGSFSILWSGLKKMTTAATIPYYTGRYGKNPRGFGFVTIGANVDEFHKAAIQTADAIQQIQNEYHEHINQQNLENQRHLDESLRHTSLHLTIYTFIMVVMVIMIAVFMASTLTATITRMIDGLKKFQEGDLSHRLNDEAGDEIGQLSRSFNSMADTIQHTMNNIIDSMPSILTGIDRSGNVTLWNREAGLISGIEAKDAVGQSVFELFPFLASEKKIVFQAIEEGIITKNQKRKTLFNSKTYYMDVTVYPLLDPEGTDSVDGITMAVGAVLRVDNVTARVRMEERMVQAEKMQSIGSLAAGMAHEINNPLAGIIQNAQLIKNRIQEDLPRNRSAAKECGMTMEQLIEYGKKRHLFTFIESIMNASRRAADIVENMLSFSRKSDPHFTESRLSEILERTVEISKKDYDLKNRFNFSTIEFIRIYDSNTPQVKCNVGKIEQVFFNILKNGAQAMMNNSSIGKKNSCFVLKERAEKENVIIEIQDNGHGMDESIRKRIFEPFFTTKSVGTGTGLGLYICYFIINDEHNGSITVTSQPGKGTTFRISLPSN</sequence>
<dbReference type="InterPro" id="IPR029151">
    <property type="entry name" value="Sensor-like_sf"/>
</dbReference>
<dbReference type="SMART" id="SM00387">
    <property type="entry name" value="HATPase_c"/>
    <property type="match status" value="1"/>
</dbReference>
<dbReference type="InterPro" id="IPR036097">
    <property type="entry name" value="HisK_dim/P_sf"/>
</dbReference>
<protein>
    <recommendedName>
        <fullName evidence="3">histidine kinase</fullName>
        <ecNumber evidence="3">2.7.13.3</ecNumber>
    </recommendedName>
</protein>
<feature type="transmembrane region" description="Helical" evidence="13">
    <location>
        <begin position="12"/>
        <end position="32"/>
    </location>
</feature>
<keyword evidence="11 13" id="KW-1133">Transmembrane helix</keyword>
<evidence type="ECO:0000256" key="6">
    <source>
        <dbReference type="ARBA" id="ARBA00022679"/>
    </source>
</evidence>
<dbReference type="Proteomes" id="UP000191931">
    <property type="component" value="Unassembled WGS sequence"/>
</dbReference>
<dbReference type="InterPro" id="IPR013767">
    <property type="entry name" value="PAS_fold"/>
</dbReference>
<dbReference type="GO" id="GO:0005524">
    <property type="term" value="F:ATP binding"/>
    <property type="evidence" value="ECO:0007669"/>
    <property type="project" value="UniProtKB-KW"/>
</dbReference>
<feature type="domain" description="Histidine kinase" evidence="14">
    <location>
        <begin position="791"/>
        <end position="1037"/>
    </location>
</feature>
<evidence type="ECO:0000256" key="9">
    <source>
        <dbReference type="ARBA" id="ARBA00022777"/>
    </source>
</evidence>
<keyword evidence="5" id="KW-0597">Phosphoprotein</keyword>
<keyword evidence="7 13" id="KW-0812">Transmembrane</keyword>
<comment type="subcellular location">
    <subcellularLocation>
        <location evidence="2">Cell membrane</location>
        <topology evidence="2">Multi-pass membrane protein</topology>
    </subcellularLocation>
</comment>